<dbReference type="AlphaFoldDB" id="A0A8B6GRU6"/>
<evidence type="ECO:0000256" key="1">
    <source>
        <dbReference type="ARBA" id="ARBA00022737"/>
    </source>
</evidence>
<dbReference type="SUPFAM" id="SSF48403">
    <property type="entry name" value="Ankyrin repeat"/>
    <property type="match status" value="1"/>
</dbReference>
<dbReference type="Gene3D" id="3.40.50.300">
    <property type="entry name" value="P-loop containing nucleotide triphosphate hydrolases"/>
    <property type="match status" value="1"/>
</dbReference>
<dbReference type="OrthoDB" id="6118599at2759"/>
<reference evidence="4" key="1">
    <citation type="submission" date="2018-11" db="EMBL/GenBank/DDBJ databases">
        <authorList>
            <person name="Alioto T."/>
            <person name="Alioto T."/>
        </authorList>
    </citation>
    <scope>NUCLEOTIDE SEQUENCE</scope>
</reference>
<evidence type="ECO:0000313" key="4">
    <source>
        <dbReference type="EMBL" id="VDI68168.1"/>
    </source>
</evidence>
<evidence type="ECO:0000259" key="3">
    <source>
        <dbReference type="Pfam" id="PF24883"/>
    </source>
</evidence>
<name>A0A8B6GRU6_MYTGA</name>
<dbReference type="Pfam" id="PF12796">
    <property type="entry name" value="Ank_2"/>
    <property type="match status" value="1"/>
</dbReference>
<evidence type="ECO:0000256" key="2">
    <source>
        <dbReference type="SAM" id="Phobius"/>
    </source>
</evidence>
<proteinExistence type="predicted"/>
<dbReference type="SMART" id="SM00248">
    <property type="entry name" value="ANK"/>
    <property type="match status" value="3"/>
</dbReference>
<keyword evidence="1" id="KW-0677">Repeat</keyword>
<dbReference type="InterPro" id="IPR002110">
    <property type="entry name" value="Ankyrin_rpt"/>
</dbReference>
<dbReference type="InterPro" id="IPR027417">
    <property type="entry name" value="P-loop_NTPase"/>
</dbReference>
<keyword evidence="2" id="KW-1133">Transmembrane helix</keyword>
<dbReference type="Pfam" id="PF24883">
    <property type="entry name" value="NPHP3_N"/>
    <property type="match status" value="1"/>
</dbReference>
<dbReference type="InterPro" id="IPR027897">
    <property type="entry name" value="DUF4559"/>
</dbReference>
<dbReference type="Pfam" id="PF15112">
    <property type="entry name" value="DUF4559"/>
    <property type="match status" value="1"/>
</dbReference>
<evidence type="ECO:0000313" key="5">
    <source>
        <dbReference type="Proteomes" id="UP000596742"/>
    </source>
</evidence>
<accession>A0A8B6GRU6</accession>
<keyword evidence="2" id="KW-0812">Transmembrane</keyword>
<dbReference type="InterPro" id="IPR036770">
    <property type="entry name" value="Ankyrin_rpt-contain_sf"/>
</dbReference>
<keyword evidence="2" id="KW-0472">Membrane</keyword>
<dbReference type="EMBL" id="UYJE01008884">
    <property type="protein sequence ID" value="VDI68168.1"/>
    <property type="molecule type" value="Genomic_DNA"/>
</dbReference>
<organism evidence="4 5">
    <name type="scientific">Mytilus galloprovincialis</name>
    <name type="common">Mediterranean mussel</name>
    <dbReference type="NCBI Taxonomy" id="29158"/>
    <lineage>
        <taxon>Eukaryota</taxon>
        <taxon>Metazoa</taxon>
        <taxon>Spiralia</taxon>
        <taxon>Lophotrochozoa</taxon>
        <taxon>Mollusca</taxon>
        <taxon>Bivalvia</taxon>
        <taxon>Autobranchia</taxon>
        <taxon>Pteriomorphia</taxon>
        <taxon>Mytilida</taxon>
        <taxon>Mytiloidea</taxon>
        <taxon>Mytilidae</taxon>
        <taxon>Mytilinae</taxon>
        <taxon>Mytilus</taxon>
    </lineage>
</organism>
<protein>
    <recommendedName>
        <fullName evidence="3">Nephrocystin 3-like N-terminal domain-containing protein</fullName>
    </recommendedName>
</protein>
<sequence>MVSNNTNWSYVDSSKWPEDAREVQKCFNPDWCFKGESSSEDVSVLLSSMNNCHHFKQNVKDIRKIRNNVSHKSKIKVTEKVKYCQMLINFLKDSDIWVYEEARAATNDILIFKQTNFLQMIETEKCVRLINIVTEIIELNARIFELKETYYQLCHTILIVTLLVSVFSLQYAYKNKVDTTIYNLLEICNLEFGLDFDIYLQHHQTFVGRHWLFAGILQRMEDSRGVLLVADSGYGKSAAMANIIQGKHKLTHIDVIHHLCISNEATFQRGDTFILNIVQNLYCKYPLYGQILEKRGISLSLKNREIKQMCKFDPVYCFDELIAEPLSMFVPSKEQRLVLLIDSLDECNTIGFEYSVATLLRMRYRKLPEWIKLLITSTNDSGINENFSDLDHWHLYRDSDDNKRDLLLYSKKDFFSNDYLEYLGWNFALVKDILRKIKQDDASLIDKFPTSLEKMFEIEFSNIYDGCRSRLFKRARVLYEIVMASMKPLKKQELFEISTFFKEPMKHYTDFVIVFEEFVMTLDQYYYSKDIINLKPFLQEWMISHPKGHACKVNIMKGHAAISRFMLSNIAKHNVYVSHDYIVELFMHIQRSGKKKINMGLLNPLSNYVDKTICGRNFYGMPYEPCHSILDIFASVVDSFSLMRKMISFSKTQNRTLAAINALLMRNTNSFVAIVEGSSLDFTSFTNMNRLKTFVNFIYFGNDSGFVNEEDFTLLHLAIMKENYRAFKLIADKEKDTIKQKTTSGSTAIMLAVMHDQLGMFQFLTNNTTIGTVLLRFAAMGKSYKIFNFLLDSGIHDMCVTCKSFNHRLGYKTLYRDVTNSEWEFHASVFANRKFHTLITELTCESILNYATRIGDQVIVENILRVSNETLECRDFHGLTPLASAIVFQQPKLYTYLKERGASDEFRCKPVDVYKRTAQMIILDIYSEIYTKIPCIPLGTEYCSYGRSVGYLFLRWPSCEIMRSFQWKKIDMSFLFDIDNHFKTPLYYLVCESELTSWNGLYNPYSCKMFLLLLTLLQKPFDQNQIDILVENCNSPYIDISLISYSFTRLKFSNICKDPRLHFRNIDDIYFKVYIGDISNKTNPFFKQSVVTRPMRHIYTGKKLQDLFPIELQVFKEIEVYHKSTHGTSHLNPLFSIGIENKTISTISSSVQP</sequence>
<comment type="caution">
    <text evidence="4">The sequence shown here is derived from an EMBL/GenBank/DDBJ whole genome shotgun (WGS) entry which is preliminary data.</text>
</comment>
<dbReference type="InterPro" id="IPR056884">
    <property type="entry name" value="NPHP3-like_N"/>
</dbReference>
<dbReference type="Proteomes" id="UP000596742">
    <property type="component" value="Unassembled WGS sequence"/>
</dbReference>
<keyword evidence="5" id="KW-1185">Reference proteome</keyword>
<gene>
    <name evidence="4" type="ORF">MGAL_10B014775</name>
</gene>
<feature type="domain" description="Nephrocystin 3-like N-terminal" evidence="3">
    <location>
        <begin position="217"/>
        <end position="377"/>
    </location>
</feature>
<dbReference type="Gene3D" id="1.25.40.20">
    <property type="entry name" value="Ankyrin repeat-containing domain"/>
    <property type="match status" value="1"/>
</dbReference>
<feature type="transmembrane region" description="Helical" evidence="2">
    <location>
        <begin position="150"/>
        <end position="173"/>
    </location>
</feature>